<keyword evidence="3" id="KW-1185">Reference proteome</keyword>
<dbReference type="AlphaFoldDB" id="A0A1I3LVZ6"/>
<feature type="transmembrane region" description="Helical" evidence="1">
    <location>
        <begin position="12"/>
        <end position="31"/>
    </location>
</feature>
<sequence>MTTSVGQKVIRVLFWMLMVYIAISTSLVWAIQLGLIPRHIRTVEGTPKTDQSVTSVTHLGEASFAEQFAREYFVWKKNREEERDKRLAEFLPQNMIDRVKMDVKDATFEKAEVFMTSVWNVKTRTDGSDIKDVTVFVEQWLYSESGKDDKRVLRYLVVPVKKAGESYLVADQPYEIPRPQAAQLTEKKKDEKSEGQLVDEATSKKVETFLNDFWKSYTQDRKEQIAYMMKDQKPVQGYKGIFKFVQLSNLKIYKEQGIEYKADCDVLLEDVQSAIKVTYHYQFTLIQEKDRFYVSKMKQGEK</sequence>
<reference evidence="2 3" key="1">
    <citation type="submission" date="2016-10" db="EMBL/GenBank/DDBJ databases">
        <authorList>
            <person name="de Groot N.N."/>
        </authorList>
    </citation>
    <scope>NUCLEOTIDE SEQUENCE [LARGE SCALE GENOMIC DNA]</scope>
    <source>
        <strain evidence="2 3">DSM 44778</strain>
    </source>
</reference>
<dbReference type="EMBL" id="FORR01000002">
    <property type="protein sequence ID" value="SFI88909.1"/>
    <property type="molecule type" value="Genomic_DNA"/>
</dbReference>
<gene>
    <name evidence="2" type="ORF">SAMN05421852_102343</name>
</gene>
<dbReference type="InterPro" id="IPR035628">
    <property type="entry name" value="TcpC_C"/>
</dbReference>
<evidence type="ECO:0000313" key="2">
    <source>
        <dbReference type="EMBL" id="SFI88909.1"/>
    </source>
</evidence>
<proteinExistence type="predicted"/>
<keyword evidence="1" id="KW-1133">Transmembrane helix</keyword>
<dbReference type="OrthoDB" id="2189690at2"/>
<evidence type="ECO:0000313" key="3">
    <source>
        <dbReference type="Proteomes" id="UP000199545"/>
    </source>
</evidence>
<keyword evidence="1" id="KW-0472">Membrane</keyword>
<dbReference type="CDD" id="cd16386">
    <property type="entry name" value="TcpC_N"/>
    <property type="match status" value="1"/>
</dbReference>
<dbReference type="Gene3D" id="3.10.450.540">
    <property type="match status" value="2"/>
</dbReference>
<dbReference type="Proteomes" id="UP000199545">
    <property type="component" value="Unassembled WGS sequence"/>
</dbReference>
<keyword evidence="1" id="KW-0812">Transmembrane</keyword>
<dbReference type="STRING" id="46223.SAMN05421852_102343"/>
<evidence type="ECO:0000256" key="1">
    <source>
        <dbReference type="SAM" id="Phobius"/>
    </source>
</evidence>
<dbReference type="CDD" id="cd16428">
    <property type="entry name" value="TcpC_C"/>
    <property type="match status" value="1"/>
</dbReference>
<organism evidence="2 3">
    <name type="scientific">Thermoflavimicrobium dichotomicum</name>
    <dbReference type="NCBI Taxonomy" id="46223"/>
    <lineage>
        <taxon>Bacteria</taxon>
        <taxon>Bacillati</taxon>
        <taxon>Bacillota</taxon>
        <taxon>Bacilli</taxon>
        <taxon>Bacillales</taxon>
        <taxon>Thermoactinomycetaceae</taxon>
        <taxon>Thermoflavimicrobium</taxon>
    </lineage>
</organism>
<dbReference type="InterPro" id="IPR024735">
    <property type="entry name" value="TcpC"/>
</dbReference>
<protein>
    <submittedName>
        <fullName evidence="2">Conjugative transposon protein TcpC</fullName>
    </submittedName>
</protein>
<dbReference type="RefSeq" id="WP_093228192.1">
    <property type="nucleotide sequence ID" value="NZ_FORR01000002.1"/>
</dbReference>
<dbReference type="Pfam" id="PF12642">
    <property type="entry name" value="TpcC"/>
    <property type="match status" value="1"/>
</dbReference>
<name>A0A1I3LVZ6_9BACL</name>
<accession>A0A1I3LVZ6</accession>